<dbReference type="SUPFAM" id="SSF55550">
    <property type="entry name" value="SH2 domain"/>
    <property type="match status" value="1"/>
</dbReference>
<evidence type="ECO:0000313" key="3">
    <source>
        <dbReference type="EMBL" id="VDM47425.1"/>
    </source>
</evidence>
<evidence type="ECO:0000313" key="5">
    <source>
        <dbReference type="WBParaSite" id="TCNE_0001610501-mRNA-1"/>
    </source>
</evidence>
<reference evidence="5" key="1">
    <citation type="submission" date="2016-06" db="UniProtKB">
        <authorList>
            <consortium name="WormBaseParasite"/>
        </authorList>
    </citation>
    <scope>IDENTIFICATION</scope>
</reference>
<dbReference type="AlphaFoldDB" id="A0A183V5T4"/>
<dbReference type="Pfam" id="PF00017">
    <property type="entry name" value="SH2"/>
    <property type="match status" value="1"/>
</dbReference>
<proteinExistence type="predicted"/>
<sequence length="115" mass="13121">MSAISVPDYDEEELVPSKVFHGFIDHEDAQSLLANNGDYLLRLSHYEGRPVYVLSVVENGKVKNFILNQNSNNHQFYFNAHQASIFSHFMIPNIIYTAQFVVEWKDASESPQSLG</sequence>
<keyword evidence="4" id="KW-1185">Reference proteome</keyword>
<dbReference type="SMART" id="SM00252">
    <property type="entry name" value="SH2"/>
    <property type="match status" value="1"/>
</dbReference>
<evidence type="ECO:0000313" key="4">
    <source>
        <dbReference type="Proteomes" id="UP000050794"/>
    </source>
</evidence>
<keyword evidence="1" id="KW-0727">SH2 domain</keyword>
<dbReference type="InterPro" id="IPR000980">
    <property type="entry name" value="SH2"/>
</dbReference>
<dbReference type="Gene3D" id="3.30.505.10">
    <property type="entry name" value="SH2 domain"/>
    <property type="match status" value="1"/>
</dbReference>
<gene>
    <name evidence="3" type="ORF">TCNE_LOCUS16104</name>
</gene>
<dbReference type="InterPro" id="IPR036860">
    <property type="entry name" value="SH2_dom_sf"/>
</dbReference>
<organism evidence="4 5">
    <name type="scientific">Toxocara canis</name>
    <name type="common">Canine roundworm</name>
    <dbReference type="NCBI Taxonomy" id="6265"/>
    <lineage>
        <taxon>Eukaryota</taxon>
        <taxon>Metazoa</taxon>
        <taxon>Ecdysozoa</taxon>
        <taxon>Nematoda</taxon>
        <taxon>Chromadorea</taxon>
        <taxon>Rhabditida</taxon>
        <taxon>Spirurina</taxon>
        <taxon>Ascaridomorpha</taxon>
        <taxon>Ascaridoidea</taxon>
        <taxon>Toxocaridae</taxon>
        <taxon>Toxocara</taxon>
    </lineage>
</organism>
<evidence type="ECO:0000259" key="2">
    <source>
        <dbReference type="PROSITE" id="PS50001"/>
    </source>
</evidence>
<dbReference type="PROSITE" id="PS50001">
    <property type="entry name" value="SH2"/>
    <property type="match status" value="1"/>
</dbReference>
<reference evidence="3 4" key="2">
    <citation type="submission" date="2018-11" db="EMBL/GenBank/DDBJ databases">
        <authorList>
            <consortium name="Pathogen Informatics"/>
        </authorList>
    </citation>
    <scope>NUCLEOTIDE SEQUENCE [LARGE SCALE GENOMIC DNA]</scope>
</reference>
<dbReference type="WBParaSite" id="TCNE_0001610501-mRNA-1">
    <property type="protein sequence ID" value="TCNE_0001610501-mRNA-1"/>
    <property type="gene ID" value="TCNE_0001610501"/>
</dbReference>
<evidence type="ECO:0000256" key="1">
    <source>
        <dbReference type="PROSITE-ProRule" id="PRU00191"/>
    </source>
</evidence>
<name>A0A183V5T4_TOXCA</name>
<accession>A0A183V5T4</accession>
<dbReference type="Proteomes" id="UP000050794">
    <property type="component" value="Unassembled WGS sequence"/>
</dbReference>
<dbReference type="EMBL" id="UYWY01023336">
    <property type="protein sequence ID" value="VDM47425.1"/>
    <property type="molecule type" value="Genomic_DNA"/>
</dbReference>
<feature type="domain" description="SH2" evidence="2">
    <location>
        <begin position="19"/>
        <end position="87"/>
    </location>
</feature>
<protein>
    <submittedName>
        <fullName evidence="5">SH2 domain-containing protein</fullName>
    </submittedName>
</protein>